<dbReference type="EMBL" id="SSTD01018505">
    <property type="protein sequence ID" value="TYJ97978.1"/>
    <property type="molecule type" value="Genomic_DNA"/>
</dbReference>
<evidence type="ECO:0000313" key="3">
    <source>
        <dbReference type="Proteomes" id="UP000321393"/>
    </source>
</evidence>
<reference evidence="3 4" key="1">
    <citation type="submission" date="2019-08" db="EMBL/GenBank/DDBJ databases">
        <title>Draft genome sequences of two oriental melons (Cucumis melo L. var makuwa).</title>
        <authorList>
            <person name="Kwon S.-Y."/>
        </authorList>
    </citation>
    <scope>NUCLEOTIDE SEQUENCE [LARGE SCALE GENOMIC DNA]</scope>
    <source>
        <strain evidence="4">cv. Chang Bougi</strain>
        <strain evidence="3">cv. SW 3</strain>
        <tissue evidence="1">Leaf</tissue>
    </source>
</reference>
<sequence>MFPPAFFNVMVYLIVHLPYETKATVQFLTVGCIPLKEVYTLGNSMFEIKHVSRGILQKQDEVIGEFEIFKQKVRPLGYKDINTSRFGVAEESNKHIWDMPEVDDIENEQLNVLEIIVGHRVDEHMEDDTLYRIDVDPTIVERSVVRHVTNDFIDDGDEQLSHESGTSNNE</sequence>
<evidence type="ECO:0000313" key="2">
    <source>
        <dbReference type="EMBL" id="TYJ97978.1"/>
    </source>
</evidence>
<name>A0A5A7TEC7_CUCMM</name>
<dbReference type="AlphaFoldDB" id="A0A5A7TEC7"/>
<proteinExistence type="predicted"/>
<protein>
    <submittedName>
        <fullName evidence="1">Uncharacterized protein</fullName>
    </submittedName>
</protein>
<dbReference type="Proteomes" id="UP000321393">
    <property type="component" value="Unassembled WGS sequence"/>
</dbReference>
<comment type="caution">
    <text evidence="1">The sequence shown here is derived from an EMBL/GenBank/DDBJ whole genome shotgun (WGS) entry which is preliminary data.</text>
</comment>
<organism evidence="1 3">
    <name type="scientific">Cucumis melo var. makuwa</name>
    <name type="common">Oriental melon</name>
    <dbReference type="NCBI Taxonomy" id="1194695"/>
    <lineage>
        <taxon>Eukaryota</taxon>
        <taxon>Viridiplantae</taxon>
        <taxon>Streptophyta</taxon>
        <taxon>Embryophyta</taxon>
        <taxon>Tracheophyta</taxon>
        <taxon>Spermatophyta</taxon>
        <taxon>Magnoliopsida</taxon>
        <taxon>eudicotyledons</taxon>
        <taxon>Gunneridae</taxon>
        <taxon>Pentapetalae</taxon>
        <taxon>rosids</taxon>
        <taxon>fabids</taxon>
        <taxon>Cucurbitales</taxon>
        <taxon>Cucurbitaceae</taxon>
        <taxon>Benincaseae</taxon>
        <taxon>Cucumis</taxon>
    </lineage>
</organism>
<dbReference type="EMBL" id="SSTE01016484">
    <property type="protein sequence ID" value="KAA0041650.1"/>
    <property type="molecule type" value="Genomic_DNA"/>
</dbReference>
<gene>
    <name evidence="2" type="ORF">E5676_scaffold234G00900</name>
    <name evidence="1" type="ORF">E6C27_scaffold93G001270</name>
</gene>
<evidence type="ECO:0000313" key="4">
    <source>
        <dbReference type="Proteomes" id="UP000321947"/>
    </source>
</evidence>
<dbReference type="Proteomes" id="UP000321947">
    <property type="component" value="Unassembled WGS sequence"/>
</dbReference>
<evidence type="ECO:0000313" key="1">
    <source>
        <dbReference type="EMBL" id="KAA0041650.1"/>
    </source>
</evidence>
<dbReference type="OrthoDB" id="636613at2759"/>
<accession>A0A5A7TEC7</accession>